<keyword evidence="2" id="KW-1185">Reference proteome</keyword>
<evidence type="ECO:0000313" key="1">
    <source>
        <dbReference type="EMBL" id="KAJ1367727.1"/>
    </source>
</evidence>
<name>A0AAD5R168_PARTN</name>
<accession>A0AAD5R168</accession>
<dbReference type="Proteomes" id="UP001196413">
    <property type="component" value="Unassembled WGS sequence"/>
</dbReference>
<protein>
    <submittedName>
        <fullName evidence="1">Uncharacterized protein</fullName>
    </submittedName>
</protein>
<gene>
    <name evidence="1" type="ORF">KIN20_028701</name>
</gene>
<reference evidence="1" key="1">
    <citation type="submission" date="2021-06" db="EMBL/GenBank/DDBJ databases">
        <title>Parelaphostrongylus tenuis whole genome reference sequence.</title>
        <authorList>
            <person name="Garwood T.J."/>
            <person name="Larsen P.A."/>
            <person name="Fountain-Jones N.M."/>
            <person name="Garbe J.R."/>
            <person name="Macchietto M.G."/>
            <person name="Kania S.A."/>
            <person name="Gerhold R.W."/>
            <person name="Richards J.E."/>
            <person name="Wolf T.M."/>
        </authorList>
    </citation>
    <scope>NUCLEOTIDE SEQUENCE</scope>
    <source>
        <strain evidence="1">MNPRO001-30</strain>
        <tissue evidence="1">Meninges</tissue>
    </source>
</reference>
<proteinExistence type="predicted"/>
<evidence type="ECO:0000313" key="2">
    <source>
        <dbReference type="Proteomes" id="UP001196413"/>
    </source>
</evidence>
<organism evidence="1 2">
    <name type="scientific">Parelaphostrongylus tenuis</name>
    <name type="common">Meningeal worm</name>
    <dbReference type="NCBI Taxonomy" id="148309"/>
    <lineage>
        <taxon>Eukaryota</taxon>
        <taxon>Metazoa</taxon>
        <taxon>Ecdysozoa</taxon>
        <taxon>Nematoda</taxon>
        <taxon>Chromadorea</taxon>
        <taxon>Rhabditida</taxon>
        <taxon>Rhabditina</taxon>
        <taxon>Rhabditomorpha</taxon>
        <taxon>Strongyloidea</taxon>
        <taxon>Metastrongylidae</taxon>
        <taxon>Parelaphostrongylus</taxon>
    </lineage>
</organism>
<dbReference type="AlphaFoldDB" id="A0AAD5R168"/>
<dbReference type="EMBL" id="JAHQIW010005990">
    <property type="protein sequence ID" value="KAJ1367727.1"/>
    <property type="molecule type" value="Genomic_DNA"/>
</dbReference>
<comment type="caution">
    <text evidence="1">The sequence shown here is derived from an EMBL/GenBank/DDBJ whole genome shotgun (WGS) entry which is preliminary data.</text>
</comment>
<sequence>MPHNKRSESKDSFTAPQTLPRIADGRSVVADVDVILVVVVVVGRRNALLVCRIGAVETGSPSLEYSYVSRKNMVALGPRSDFAGRGICFFGVVAPI</sequence>